<protein>
    <submittedName>
        <fullName evidence="1">Uncharacterized protein</fullName>
    </submittedName>
</protein>
<dbReference type="AlphaFoldDB" id="A4JTE6"/>
<reference evidence="1 2" key="1">
    <citation type="submission" date="2007-03" db="EMBL/GenBank/DDBJ databases">
        <title>Complete sequence of plasmid pBVIE01 of Burkholderia vietnamiensis G4.</title>
        <authorList>
            <consortium name="US DOE Joint Genome Institute"/>
            <person name="Copeland A."/>
            <person name="Lucas S."/>
            <person name="Lapidus A."/>
            <person name="Barry K."/>
            <person name="Detter J.C."/>
            <person name="Glavina del Rio T."/>
            <person name="Hammon N."/>
            <person name="Israni S."/>
            <person name="Dalin E."/>
            <person name="Tice H."/>
            <person name="Pitluck S."/>
            <person name="Chain P."/>
            <person name="Malfatti S."/>
            <person name="Shin M."/>
            <person name="Vergez L."/>
            <person name="Schmutz J."/>
            <person name="Larimer F."/>
            <person name="Land M."/>
            <person name="Hauser L."/>
            <person name="Kyrpides N."/>
            <person name="Tiedje J."/>
            <person name="Richardson P."/>
        </authorList>
    </citation>
    <scope>NUCLEOTIDE SEQUENCE [LARGE SCALE GENOMIC DNA]</scope>
    <source>
        <strain evidence="2">G4 / LMG 22486</strain>
        <plasmid evidence="1 2">pBVIE01</plasmid>
    </source>
</reference>
<evidence type="ECO:0000313" key="1">
    <source>
        <dbReference type="EMBL" id="ABO59549.1"/>
    </source>
</evidence>
<dbReference type="KEGG" id="bvi:Bcep1808_6659"/>
<geneLocation type="plasmid" evidence="1 2">
    <name>pBVIE01</name>
</geneLocation>
<sequence length="177" mass="18739">MSCALIAVHAGHCPPVVPATLPSRTNQTLVDDLHAAAPQAWLQFASVAMGFTSRAGETRCLSGATMSEVAGTEMKELTWGGACPSALSGSAGFAAGCCRIYDRLVTAESLVIEACELMDSGTARVDQCGSRALQIRLRDVHFLISFLFEGEEVVPRSSRLNYPRIRPGRGSGLRLAG</sequence>
<evidence type="ECO:0000313" key="2">
    <source>
        <dbReference type="Proteomes" id="UP000002287"/>
    </source>
</evidence>
<dbReference type="HOGENOM" id="CLU_1515149_0_0_4"/>
<dbReference type="EMBL" id="CP000617">
    <property type="protein sequence ID" value="ABO59549.1"/>
    <property type="molecule type" value="Genomic_DNA"/>
</dbReference>
<organism evidence="1 2">
    <name type="scientific">Burkholderia vietnamiensis (strain G4 / LMG 22486)</name>
    <name type="common">Burkholderia cepacia (strain R1808)</name>
    <dbReference type="NCBI Taxonomy" id="269482"/>
    <lineage>
        <taxon>Bacteria</taxon>
        <taxon>Pseudomonadati</taxon>
        <taxon>Pseudomonadota</taxon>
        <taxon>Betaproteobacteria</taxon>
        <taxon>Burkholderiales</taxon>
        <taxon>Burkholderiaceae</taxon>
        <taxon>Burkholderia</taxon>
        <taxon>Burkholderia cepacia complex</taxon>
    </lineage>
</organism>
<keyword evidence="1" id="KW-0614">Plasmid</keyword>
<accession>A4JTE6</accession>
<name>A4JTE6_BURVG</name>
<gene>
    <name evidence="1" type="ordered locus">Bcep1808_6659</name>
</gene>
<dbReference type="Proteomes" id="UP000002287">
    <property type="component" value="Plasmid pBVIE01"/>
</dbReference>
<proteinExistence type="predicted"/>